<evidence type="ECO:0000256" key="4">
    <source>
        <dbReference type="ARBA" id="ARBA00022723"/>
    </source>
</evidence>
<dbReference type="RefSeq" id="WP_037484963.1">
    <property type="nucleotide sequence ID" value="NZ_JBHRVU010000005.1"/>
</dbReference>
<comment type="subunit">
    <text evidence="3">Homodimer.</text>
</comment>
<gene>
    <name evidence="7" type="ORF">ACFOKF_24195</name>
</gene>
<dbReference type="PIRSF" id="PIRSF001235">
    <property type="entry name" value="Amidase_carbamoylase"/>
    <property type="match status" value="1"/>
</dbReference>
<dbReference type="Gene3D" id="3.30.70.360">
    <property type="match status" value="1"/>
</dbReference>
<evidence type="ECO:0000256" key="3">
    <source>
        <dbReference type="ARBA" id="ARBA00011738"/>
    </source>
</evidence>
<keyword evidence="4" id="KW-0479">Metal-binding</keyword>
<dbReference type="NCBIfam" id="NF006775">
    <property type="entry name" value="PRK09290.2-5"/>
    <property type="match status" value="1"/>
</dbReference>
<reference evidence="8" key="1">
    <citation type="journal article" date="2019" name="Int. J. Syst. Evol. Microbiol.">
        <title>The Global Catalogue of Microorganisms (GCM) 10K type strain sequencing project: providing services to taxonomists for standard genome sequencing and annotation.</title>
        <authorList>
            <consortium name="The Broad Institute Genomics Platform"/>
            <consortium name="The Broad Institute Genome Sequencing Center for Infectious Disease"/>
            <person name="Wu L."/>
            <person name="Ma J."/>
        </authorList>
    </citation>
    <scope>NUCLEOTIDE SEQUENCE [LARGE SCALE GENOMIC DNA]</scope>
    <source>
        <strain evidence="8">CCM 7491</strain>
    </source>
</reference>
<comment type="similarity">
    <text evidence="2">Belongs to the peptidase M20 family.</text>
</comment>
<dbReference type="PANTHER" id="PTHR32494">
    <property type="entry name" value="ALLANTOATE DEIMINASE-RELATED"/>
    <property type="match status" value="1"/>
</dbReference>
<dbReference type="NCBIfam" id="TIGR01879">
    <property type="entry name" value="hydantase"/>
    <property type="match status" value="1"/>
</dbReference>
<evidence type="ECO:0000256" key="1">
    <source>
        <dbReference type="ARBA" id="ARBA00001936"/>
    </source>
</evidence>
<protein>
    <submittedName>
        <fullName evidence="7">Allantoate amidohydrolase</fullName>
    </submittedName>
</protein>
<evidence type="ECO:0000313" key="7">
    <source>
        <dbReference type="EMBL" id="MFC3444252.1"/>
    </source>
</evidence>
<comment type="caution">
    <text evidence="7">The sequence shown here is derived from an EMBL/GenBank/DDBJ whole genome shotgun (WGS) entry which is preliminary data.</text>
</comment>
<comment type="cofactor">
    <cofactor evidence="1">
        <name>Mn(2+)</name>
        <dbReference type="ChEBI" id="CHEBI:29035"/>
    </cofactor>
</comment>
<keyword evidence="6" id="KW-0464">Manganese</keyword>
<evidence type="ECO:0000256" key="2">
    <source>
        <dbReference type="ARBA" id="ARBA00006153"/>
    </source>
</evidence>
<dbReference type="EMBL" id="JBHRVU010000005">
    <property type="protein sequence ID" value="MFC3444252.1"/>
    <property type="molecule type" value="Genomic_DNA"/>
</dbReference>
<dbReference type="SUPFAM" id="SSF55031">
    <property type="entry name" value="Bacterial exopeptidase dimerisation domain"/>
    <property type="match status" value="1"/>
</dbReference>
<dbReference type="CDD" id="cd03884">
    <property type="entry name" value="M20_bAS"/>
    <property type="match status" value="1"/>
</dbReference>
<keyword evidence="8" id="KW-1185">Reference proteome</keyword>
<evidence type="ECO:0000313" key="8">
    <source>
        <dbReference type="Proteomes" id="UP001595681"/>
    </source>
</evidence>
<accession>A0ABV7NP52</accession>
<dbReference type="InterPro" id="IPR010158">
    <property type="entry name" value="Amidase_Cbmase"/>
</dbReference>
<proteinExistence type="inferred from homology"/>
<dbReference type="PANTHER" id="PTHR32494:SF19">
    <property type="entry name" value="ALLANTOATE DEIMINASE-RELATED"/>
    <property type="match status" value="1"/>
</dbReference>
<keyword evidence="5" id="KW-0378">Hydrolase</keyword>
<dbReference type="Proteomes" id="UP001595681">
    <property type="component" value="Unassembled WGS sequence"/>
</dbReference>
<name>A0ABV7NP52_9SPHN</name>
<dbReference type="Gene3D" id="3.40.630.10">
    <property type="entry name" value="Zn peptidases"/>
    <property type="match status" value="1"/>
</dbReference>
<evidence type="ECO:0000256" key="5">
    <source>
        <dbReference type="ARBA" id="ARBA00022801"/>
    </source>
</evidence>
<evidence type="ECO:0000256" key="6">
    <source>
        <dbReference type="ARBA" id="ARBA00023211"/>
    </source>
</evidence>
<dbReference type="SUPFAM" id="SSF53187">
    <property type="entry name" value="Zn-dependent exopeptidases"/>
    <property type="match status" value="1"/>
</dbReference>
<sequence length="417" mass="43075">MVSSSRAVHRCDILGVGAFSDMPDGLFRSYLSPAYIAAQAQVATWMTEAGLQTHVDAVGNLIGRYAGAADGPPLIIGSHLDSVRDAGRYDGPLGIVLGIECVAELHRQGRLMPFPIEIYAFGDEEGSRFPVAMVTSRAVAGTLGAIDAEMMDAAGVTLEEAMAAYRKAIGAESGGGLHLEQARHGPALAYVEAHIEQGPVLESHGLAVGTVTGIAAQKRFSLTVTGQAGHAGTNSMALRRDPLAAAATMMVAAEELACAAGENHVATVGTLSVSPGAPNVVPGSVTFSLDVRAASDAACAILAEAIIDRFQSVAASRHVEIAHTLLHDLPASPCAAELIELMDGAIAAEGGKPMQLMSGAGHDAMILSSLCPTAMLFIRCRGGVSHNPSESVTSADTEIAQRVLLRFIENLGELHSA</sequence>
<dbReference type="InterPro" id="IPR002933">
    <property type="entry name" value="Peptidase_M20"/>
</dbReference>
<dbReference type="InterPro" id="IPR036264">
    <property type="entry name" value="Bact_exopeptidase_dim_dom"/>
</dbReference>
<organism evidence="7 8">
    <name type="scientific">Sphingobium rhizovicinum</name>
    <dbReference type="NCBI Taxonomy" id="432308"/>
    <lineage>
        <taxon>Bacteria</taxon>
        <taxon>Pseudomonadati</taxon>
        <taxon>Pseudomonadota</taxon>
        <taxon>Alphaproteobacteria</taxon>
        <taxon>Sphingomonadales</taxon>
        <taxon>Sphingomonadaceae</taxon>
        <taxon>Sphingobium</taxon>
    </lineage>
</organism>
<dbReference type="Pfam" id="PF01546">
    <property type="entry name" value="Peptidase_M20"/>
    <property type="match status" value="1"/>
</dbReference>